<keyword evidence="6" id="KW-1185">Reference proteome</keyword>
<dbReference type="Gene3D" id="3.30.565.10">
    <property type="entry name" value="Histidine kinase-like ATPase, C-terminal domain"/>
    <property type="match status" value="1"/>
</dbReference>
<feature type="transmembrane region" description="Helical" evidence="3">
    <location>
        <begin position="235"/>
        <end position="256"/>
    </location>
</feature>
<comment type="catalytic activity">
    <reaction evidence="1">
        <text>ATP + protein L-histidine = ADP + protein N-phospho-L-histidine.</text>
        <dbReference type="EC" id="2.7.13.3"/>
    </reaction>
</comment>
<dbReference type="GO" id="GO:0004673">
    <property type="term" value="F:protein histidine kinase activity"/>
    <property type="evidence" value="ECO:0007669"/>
    <property type="project" value="UniProtKB-EC"/>
</dbReference>
<dbReference type="EC" id="2.7.13.3" evidence="2"/>
<dbReference type="Proteomes" id="UP000324209">
    <property type="component" value="Chromosome"/>
</dbReference>
<protein>
    <recommendedName>
        <fullName evidence="2">histidine kinase</fullName>
        <ecNumber evidence="2">2.7.13.3</ecNumber>
    </recommendedName>
</protein>
<dbReference type="PRINTS" id="PR00344">
    <property type="entry name" value="BCTRLSENSOR"/>
</dbReference>
<evidence type="ECO:0000259" key="4">
    <source>
        <dbReference type="PROSITE" id="PS50109"/>
    </source>
</evidence>
<reference evidence="5 6" key="1">
    <citation type="submission" date="2019-02" db="EMBL/GenBank/DDBJ databases">
        <title>Complete Genome Sequence and Methylome Analysis of free living Spirochaetas.</title>
        <authorList>
            <person name="Fomenkov A."/>
            <person name="Dubinina G."/>
            <person name="Leshcheva N."/>
            <person name="Mikheeva N."/>
            <person name="Grabovich M."/>
            <person name="Vincze T."/>
            <person name="Roberts R.J."/>
        </authorList>
    </citation>
    <scope>NUCLEOTIDE SEQUENCE [LARGE SCALE GENOMIC DNA]</scope>
    <source>
        <strain evidence="5 6">K2</strain>
    </source>
</reference>
<dbReference type="InterPro" id="IPR036890">
    <property type="entry name" value="HATPase_C_sf"/>
</dbReference>
<keyword evidence="3" id="KW-0472">Membrane</keyword>
<name>A0A5C1QLR9_9SPIO</name>
<dbReference type="InterPro" id="IPR005467">
    <property type="entry name" value="His_kinase_dom"/>
</dbReference>
<dbReference type="Pfam" id="PF02518">
    <property type="entry name" value="HATPase_c"/>
    <property type="match status" value="1"/>
</dbReference>
<evidence type="ECO:0000256" key="2">
    <source>
        <dbReference type="ARBA" id="ARBA00012438"/>
    </source>
</evidence>
<dbReference type="KEGG" id="ock:EXM22_13820"/>
<feature type="transmembrane region" description="Helical" evidence="3">
    <location>
        <begin position="292"/>
        <end position="314"/>
    </location>
</feature>
<evidence type="ECO:0000256" key="1">
    <source>
        <dbReference type="ARBA" id="ARBA00000085"/>
    </source>
</evidence>
<dbReference type="PANTHER" id="PTHR43065:SF47">
    <property type="match status" value="1"/>
</dbReference>
<dbReference type="InterPro" id="IPR004358">
    <property type="entry name" value="Sig_transdc_His_kin-like_C"/>
</dbReference>
<keyword evidence="3" id="KW-1133">Transmembrane helix</keyword>
<keyword evidence="3" id="KW-0812">Transmembrane</keyword>
<dbReference type="InterPro" id="IPR003594">
    <property type="entry name" value="HATPase_dom"/>
</dbReference>
<organism evidence="5 6">
    <name type="scientific">Oceanispirochaeta crateris</name>
    <dbReference type="NCBI Taxonomy" id="2518645"/>
    <lineage>
        <taxon>Bacteria</taxon>
        <taxon>Pseudomonadati</taxon>
        <taxon>Spirochaetota</taxon>
        <taxon>Spirochaetia</taxon>
        <taxon>Spirochaetales</taxon>
        <taxon>Spirochaetaceae</taxon>
        <taxon>Oceanispirochaeta</taxon>
    </lineage>
</organism>
<keyword evidence="5" id="KW-0418">Kinase</keyword>
<dbReference type="OrthoDB" id="312445at2"/>
<accession>A0A5C1QLR9</accession>
<dbReference type="Pfam" id="PF07695">
    <property type="entry name" value="7TMR-DISM_7TM"/>
    <property type="match status" value="1"/>
</dbReference>
<evidence type="ECO:0000256" key="3">
    <source>
        <dbReference type="SAM" id="Phobius"/>
    </source>
</evidence>
<feature type="transmembrane region" description="Helical" evidence="3">
    <location>
        <begin position="201"/>
        <end position="223"/>
    </location>
</feature>
<dbReference type="EMBL" id="CP036150">
    <property type="protein sequence ID" value="QEN09013.1"/>
    <property type="molecule type" value="Genomic_DNA"/>
</dbReference>
<feature type="transmembrane region" description="Helical" evidence="3">
    <location>
        <begin position="353"/>
        <end position="372"/>
    </location>
</feature>
<feature type="transmembrane region" description="Helical" evidence="3">
    <location>
        <begin position="268"/>
        <end position="286"/>
    </location>
</feature>
<gene>
    <name evidence="5" type="ORF">EXM22_13820</name>
</gene>
<keyword evidence="5" id="KW-0808">Transferase</keyword>
<dbReference type="Gene3D" id="1.10.287.130">
    <property type="match status" value="1"/>
</dbReference>
<feature type="domain" description="Histidine kinase" evidence="4">
    <location>
        <begin position="415"/>
        <end position="646"/>
    </location>
</feature>
<dbReference type="PANTHER" id="PTHR43065">
    <property type="entry name" value="SENSOR HISTIDINE KINASE"/>
    <property type="match status" value="1"/>
</dbReference>
<dbReference type="InterPro" id="IPR011623">
    <property type="entry name" value="7TMR_DISM_rcpt_extracell_dom1"/>
</dbReference>
<evidence type="ECO:0000313" key="6">
    <source>
        <dbReference type="Proteomes" id="UP000324209"/>
    </source>
</evidence>
<dbReference type="AlphaFoldDB" id="A0A5C1QLR9"/>
<dbReference type="PROSITE" id="PS50109">
    <property type="entry name" value="HIS_KIN"/>
    <property type="match status" value="1"/>
</dbReference>
<evidence type="ECO:0000313" key="5">
    <source>
        <dbReference type="EMBL" id="QEN09013.1"/>
    </source>
</evidence>
<feature type="transmembrane region" description="Helical" evidence="3">
    <location>
        <begin position="323"/>
        <end position="341"/>
    </location>
</feature>
<dbReference type="SUPFAM" id="SSF55874">
    <property type="entry name" value="ATPase domain of HSP90 chaperone/DNA topoisomerase II/histidine kinase"/>
    <property type="match status" value="1"/>
</dbReference>
<dbReference type="SMART" id="SM00387">
    <property type="entry name" value="HATPase_c"/>
    <property type="match status" value="1"/>
</dbReference>
<dbReference type="RefSeq" id="WP_149487089.1">
    <property type="nucleotide sequence ID" value="NZ_CP036150.1"/>
</dbReference>
<proteinExistence type="predicted"/>
<feature type="transmembrane region" description="Helical" evidence="3">
    <location>
        <begin position="172"/>
        <end position="194"/>
    </location>
</feature>
<sequence>MHFQIKSLLIFFLVIAPLFSQEQNLKELGALETYADEDSFIYDLMDLPESKWYTHAKNPSREKGTHLWLKVKLNNVFHETDSYLTEHKGVGFWESFLVKDGFLVQRSRVDWTLPDSSIHKTQYRGFTYSPVTQFAREDYTLYIHIHSRYVSHYQFFLRSYENFLRKQQSWTLIQGMGMGFLMVILLLSIILIINMRYRINWLFLMLVLSSSLNTLFMTGLGPSLIGRLRTGGTPLFWYSLLGLFNPAVILFLKSFLKLSGYKKIDHCYFSILLYLSLFLSFLPLLVPSHLVFFIVNLQSLISYVFIGGGLLWLILRKRGVAQWLLYGWLLFTLVTASGYLLSRLDDSWIMAPIIFYLLGLAFLVMFFGAAMIQDMVEKRKSETSLRISAETTAMDAIEQMSENERMADLGRLVASVTHELGTPLGVGVTLSTSIVSTTKKISNLYTTGDLSEDDFNNYISDTIESSDLIFRNMEQARILINGFKQVASDQAVPDIRTINLNEYLEMLIKGLNLGIKKTGCTIEMYLSRDLMITSIPGIISQVLTNLINNALIHGLKDFPGGVITIKGLKVKNFIHLSVCDKGRGIPLHIQNHIFDVYFTTRKGAGGTGLGLAIVKSLVEEKLKGSISFESSPGAGTVFTLILPESISAS</sequence>
<dbReference type="CDD" id="cd00075">
    <property type="entry name" value="HATPase"/>
    <property type="match status" value="1"/>
</dbReference>